<feature type="non-terminal residue" evidence="1">
    <location>
        <position position="1"/>
    </location>
</feature>
<dbReference type="GeneID" id="25318359"/>
<dbReference type="Proteomes" id="UP000053958">
    <property type="component" value="Unassembled WGS sequence"/>
</dbReference>
<proteinExistence type="predicted"/>
<gene>
    <name evidence="1" type="ORF">T310_6047</name>
</gene>
<sequence length="107" mass="12314">CICRKYVPPDFSPSQLVQYPVRHLIYLPPTRKLGGDLYILQNKRRGRPKPTRKQTYTHETHEPIFKLASRPLLNFESNQNVHVTSIAVAFHTTDPSAPATQICKYVI</sequence>
<name>A0A0F4YPD7_RASE3</name>
<evidence type="ECO:0000313" key="2">
    <source>
        <dbReference type="Proteomes" id="UP000053958"/>
    </source>
</evidence>
<dbReference type="AlphaFoldDB" id="A0A0F4YPD7"/>
<comment type="caution">
    <text evidence="1">The sequence shown here is derived from an EMBL/GenBank/DDBJ whole genome shotgun (WGS) entry which is preliminary data.</text>
</comment>
<keyword evidence="2" id="KW-1185">Reference proteome</keyword>
<reference evidence="1 2" key="1">
    <citation type="submission" date="2015-04" db="EMBL/GenBank/DDBJ databases">
        <authorList>
            <person name="Heijne W.H."/>
            <person name="Fedorova N.D."/>
            <person name="Nierman W.C."/>
            <person name="Vollebregt A.W."/>
            <person name="Zhao Z."/>
            <person name="Wu L."/>
            <person name="Kumar M."/>
            <person name="Stam H."/>
            <person name="van den Berg M.A."/>
            <person name="Pel H.J."/>
        </authorList>
    </citation>
    <scope>NUCLEOTIDE SEQUENCE [LARGE SCALE GENOMIC DNA]</scope>
    <source>
        <strain evidence="1 2">CBS 393.64</strain>
    </source>
</reference>
<protein>
    <submittedName>
        <fullName evidence="1">Uncharacterized protein</fullName>
    </submittedName>
</protein>
<dbReference type="EMBL" id="LASV01000301">
    <property type="protein sequence ID" value="KKA19970.1"/>
    <property type="molecule type" value="Genomic_DNA"/>
</dbReference>
<organism evidence="1 2">
    <name type="scientific">Rasamsonia emersonii (strain ATCC 16479 / CBS 393.64 / IMI 116815)</name>
    <dbReference type="NCBI Taxonomy" id="1408163"/>
    <lineage>
        <taxon>Eukaryota</taxon>
        <taxon>Fungi</taxon>
        <taxon>Dikarya</taxon>
        <taxon>Ascomycota</taxon>
        <taxon>Pezizomycotina</taxon>
        <taxon>Eurotiomycetes</taxon>
        <taxon>Eurotiomycetidae</taxon>
        <taxon>Eurotiales</taxon>
        <taxon>Trichocomaceae</taxon>
        <taxon>Rasamsonia</taxon>
    </lineage>
</organism>
<evidence type="ECO:0000313" key="1">
    <source>
        <dbReference type="EMBL" id="KKA19970.1"/>
    </source>
</evidence>
<accession>A0A0F4YPD7</accession>
<dbReference type="RefSeq" id="XP_013326582.1">
    <property type="nucleotide sequence ID" value="XM_013471128.1"/>
</dbReference>